<feature type="compositionally biased region" description="Low complexity" evidence="2">
    <location>
        <begin position="458"/>
        <end position="472"/>
    </location>
</feature>
<evidence type="ECO:0008006" key="5">
    <source>
        <dbReference type="Google" id="ProtNLM"/>
    </source>
</evidence>
<feature type="compositionally biased region" description="Polar residues" evidence="2">
    <location>
        <begin position="69"/>
        <end position="78"/>
    </location>
</feature>
<comment type="caution">
    <text evidence="3">The sequence shown here is derived from an EMBL/GenBank/DDBJ whole genome shotgun (WGS) entry which is preliminary data.</text>
</comment>
<dbReference type="InterPro" id="IPR029488">
    <property type="entry name" value="Hmw/CFAP97"/>
</dbReference>
<accession>A0A0L0C6Q7</accession>
<name>A0A0L0C6Q7_LUCCU</name>
<proteinExistence type="inferred from homology"/>
<comment type="similarity">
    <text evidence="1">Belongs to the CFAP97 family.</text>
</comment>
<feature type="region of interest" description="Disordered" evidence="2">
    <location>
        <begin position="134"/>
        <end position="189"/>
    </location>
</feature>
<organism evidence="3 4">
    <name type="scientific">Lucilia cuprina</name>
    <name type="common">Green bottle fly</name>
    <name type="synonym">Australian sheep blowfly</name>
    <dbReference type="NCBI Taxonomy" id="7375"/>
    <lineage>
        <taxon>Eukaryota</taxon>
        <taxon>Metazoa</taxon>
        <taxon>Ecdysozoa</taxon>
        <taxon>Arthropoda</taxon>
        <taxon>Hexapoda</taxon>
        <taxon>Insecta</taxon>
        <taxon>Pterygota</taxon>
        <taxon>Neoptera</taxon>
        <taxon>Endopterygota</taxon>
        <taxon>Diptera</taxon>
        <taxon>Brachycera</taxon>
        <taxon>Muscomorpha</taxon>
        <taxon>Oestroidea</taxon>
        <taxon>Calliphoridae</taxon>
        <taxon>Luciliinae</taxon>
        <taxon>Lucilia</taxon>
    </lineage>
</organism>
<feature type="region of interest" description="Disordered" evidence="2">
    <location>
        <begin position="50"/>
        <end position="109"/>
    </location>
</feature>
<protein>
    <recommendedName>
        <fullName evidence="5">Protein hemingway</fullName>
    </recommendedName>
</protein>
<feature type="compositionally biased region" description="Acidic residues" evidence="2">
    <location>
        <begin position="83"/>
        <end position="106"/>
    </location>
</feature>
<keyword evidence="4" id="KW-1185">Reference proteome</keyword>
<feature type="compositionally biased region" description="Basic and acidic residues" evidence="2">
    <location>
        <begin position="311"/>
        <end position="327"/>
    </location>
</feature>
<dbReference type="OrthoDB" id="515313at2759"/>
<sequence>MLQTTNWGPIKRTSNNHLTNLHKTDAIPFASSSDEEDDVIVGQTLVEINTPSMHFEEEPPTPAPRKLTSIYNESNNQIKRSEEEEETNVSSEEISEEEEDDDEEEIEFKRIQDMEEKYLQQNSAKTLKEINSVSSIRSSTADNEIDDTEKETDEFQTESENEREEEQKSDVQETAIREESPERDQTNKQVLYSESTSELFENSKAQITPNENSLESQAQNNLMQIIQNSLANLQISSLNDNEEHFLNQIQSILLKEGVNETMSATNIINPEKIALAVVNALKNTGITNLKSLSKQETKNEELIKVTQDNNCKGDQEKTETDDANKSKESEIEIVEYKDDYEGEEKFEVEVEKIQNNEHVPNVDNDNYDDNDDQDVYYDAHFDYRITSKTPTSFNSDDYIFHANFIKQFHRTNSTDKLRVKPHPRKSMSFSNERMREIERHNQILLRKILTQKPTYTLKSKQSQSSVQKIPSQTNTRLTTSAVNRKKQQRQIDLDNQVLKRKIEAIAGRRRRPLIS</sequence>
<dbReference type="AlphaFoldDB" id="A0A0L0C6Q7"/>
<feature type="compositionally biased region" description="Basic and acidic residues" evidence="2">
    <location>
        <begin position="165"/>
        <end position="186"/>
    </location>
</feature>
<dbReference type="EMBL" id="JRES01000835">
    <property type="protein sequence ID" value="KNC27921.1"/>
    <property type="molecule type" value="Genomic_DNA"/>
</dbReference>
<evidence type="ECO:0000313" key="3">
    <source>
        <dbReference type="EMBL" id="KNC27921.1"/>
    </source>
</evidence>
<feature type="region of interest" description="Disordered" evidence="2">
    <location>
        <begin position="456"/>
        <end position="487"/>
    </location>
</feature>
<evidence type="ECO:0000256" key="1">
    <source>
        <dbReference type="ARBA" id="ARBA00008315"/>
    </source>
</evidence>
<feature type="compositionally biased region" description="Acidic residues" evidence="2">
    <location>
        <begin position="143"/>
        <end position="164"/>
    </location>
</feature>
<feature type="compositionally biased region" description="Polar residues" evidence="2">
    <location>
        <begin position="473"/>
        <end position="482"/>
    </location>
</feature>
<reference evidence="3 4" key="1">
    <citation type="journal article" date="2015" name="Nat. Commun.">
        <title>Lucilia cuprina genome unlocks parasitic fly biology to underpin future interventions.</title>
        <authorList>
            <person name="Anstead C.A."/>
            <person name="Korhonen P.K."/>
            <person name="Young N.D."/>
            <person name="Hall R.S."/>
            <person name="Jex A.R."/>
            <person name="Murali S.C."/>
            <person name="Hughes D.S."/>
            <person name="Lee S.F."/>
            <person name="Perry T."/>
            <person name="Stroehlein A.J."/>
            <person name="Ansell B.R."/>
            <person name="Breugelmans B."/>
            <person name="Hofmann A."/>
            <person name="Qu J."/>
            <person name="Dugan S."/>
            <person name="Lee S.L."/>
            <person name="Chao H."/>
            <person name="Dinh H."/>
            <person name="Han Y."/>
            <person name="Doddapaneni H.V."/>
            <person name="Worley K.C."/>
            <person name="Muzny D.M."/>
            <person name="Ioannidis P."/>
            <person name="Waterhouse R.M."/>
            <person name="Zdobnov E.M."/>
            <person name="James P.J."/>
            <person name="Bagnall N.H."/>
            <person name="Kotze A.C."/>
            <person name="Gibbs R.A."/>
            <person name="Richards S."/>
            <person name="Batterham P."/>
            <person name="Gasser R.B."/>
        </authorList>
    </citation>
    <scope>NUCLEOTIDE SEQUENCE [LARGE SCALE GENOMIC DNA]</scope>
    <source>
        <strain evidence="3 4">LS</strain>
        <tissue evidence="3">Full body</tissue>
    </source>
</reference>
<feature type="region of interest" description="Disordered" evidence="2">
    <location>
        <begin position="308"/>
        <end position="327"/>
    </location>
</feature>
<evidence type="ECO:0000256" key="2">
    <source>
        <dbReference type="SAM" id="MobiDB-lite"/>
    </source>
</evidence>
<dbReference type="Proteomes" id="UP000037069">
    <property type="component" value="Unassembled WGS sequence"/>
</dbReference>
<evidence type="ECO:0000313" key="4">
    <source>
        <dbReference type="Proteomes" id="UP000037069"/>
    </source>
</evidence>
<dbReference type="Pfam" id="PF13879">
    <property type="entry name" value="Hmw_CFAP97"/>
    <property type="match status" value="1"/>
</dbReference>
<gene>
    <name evidence="3" type="ORF">FF38_06182</name>
</gene>
<dbReference type="STRING" id="7375.A0A0L0C6Q7"/>